<dbReference type="EMBL" id="FOEF01000035">
    <property type="protein sequence ID" value="SEP54007.1"/>
    <property type="molecule type" value="Genomic_DNA"/>
</dbReference>
<dbReference type="STRING" id="394193.SAMN04489732_1359"/>
<proteinExistence type="predicted"/>
<organism evidence="2 3">
    <name type="scientific">Amycolatopsis saalfeldensis</name>
    <dbReference type="NCBI Taxonomy" id="394193"/>
    <lineage>
        <taxon>Bacteria</taxon>
        <taxon>Bacillati</taxon>
        <taxon>Actinomycetota</taxon>
        <taxon>Actinomycetes</taxon>
        <taxon>Pseudonocardiales</taxon>
        <taxon>Pseudonocardiaceae</taxon>
        <taxon>Amycolatopsis</taxon>
    </lineage>
</organism>
<evidence type="ECO:0000313" key="2">
    <source>
        <dbReference type="EMBL" id="SEP54007.1"/>
    </source>
</evidence>
<dbReference type="RefSeq" id="WP_091629026.1">
    <property type="nucleotide sequence ID" value="NZ_FOEF01000035.1"/>
</dbReference>
<evidence type="ECO:0000259" key="1">
    <source>
        <dbReference type="SMART" id="SM00849"/>
    </source>
</evidence>
<dbReference type="PANTHER" id="PTHR23131">
    <property type="entry name" value="ENDORIBONUCLEASE LACTB2"/>
    <property type="match status" value="1"/>
</dbReference>
<dbReference type="SUPFAM" id="SSF56281">
    <property type="entry name" value="Metallo-hydrolase/oxidoreductase"/>
    <property type="match status" value="1"/>
</dbReference>
<dbReference type="InterPro" id="IPR050662">
    <property type="entry name" value="Sec-metab_biosynth-thioest"/>
</dbReference>
<sequence length="347" mass="38176">MEPLPEDSSRNWAEPGVYEVAPGVYRIPLPLPNDALRAVNVYAVTDGTNLVLIDSGWALPEARELLTDALKGIGAELGDVREFLITHVHRDHYTQAVVLRREFGNKISLGQLEEPSLKASASPDQFPMQAQIELLRHSGADAVVTALGQLFGDSPRHTEAHLWEDPDEWLAPGRRTVLPNRELDVVHTPGHTSGHVVFVDGAAGLLFSGDHVLPHITPSIGFQPVPAESPLSDYLDSLKLVRALPDRRMLPAHGPVADSVHTRIDELLEHHRKRLETMAAQVEAGATTAYDTANRLGWTRRGRKLSEMDAFNQMLAVLETGAHLDLLVAQNKLVAQQVDGVRHYKTT</sequence>
<gene>
    <name evidence="2" type="ORF">SAMN04489732_1359</name>
</gene>
<keyword evidence="3" id="KW-1185">Reference proteome</keyword>
<reference evidence="2 3" key="1">
    <citation type="submission" date="2016-10" db="EMBL/GenBank/DDBJ databases">
        <authorList>
            <person name="de Groot N.N."/>
        </authorList>
    </citation>
    <scope>NUCLEOTIDE SEQUENCE [LARGE SCALE GENOMIC DNA]</scope>
    <source>
        <strain evidence="2 3">DSM 44993</strain>
    </source>
</reference>
<dbReference type="Proteomes" id="UP000198582">
    <property type="component" value="Unassembled WGS sequence"/>
</dbReference>
<dbReference type="AlphaFoldDB" id="A0A1H8YP98"/>
<dbReference type="InterPro" id="IPR036866">
    <property type="entry name" value="RibonucZ/Hydroxyglut_hydro"/>
</dbReference>
<protein>
    <submittedName>
        <fullName evidence="2">Glyoxylase, beta-lactamase superfamily II</fullName>
    </submittedName>
</protein>
<feature type="domain" description="Metallo-beta-lactamase" evidence="1">
    <location>
        <begin position="38"/>
        <end position="253"/>
    </location>
</feature>
<dbReference type="Gene3D" id="3.60.15.10">
    <property type="entry name" value="Ribonuclease Z/Hydroxyacylglutathione hydrolase-like"/>
    <property type="match status" value="1"/>
</dbReference>
<evidence type="ECO:0000313" key="3">
    <source>
        <dbReference type="Proteomes" id="UP000198582"/>
    </source>
</evidence>
<dbReference type="InterPro" id="IPR036388">
    <property type="entry name" value="WH-like_DNA-bd_sf"/>
</dbReference>
<dbReference type="PANTHER" id="PTHR23131:SF4">
    <property type="entry name" value="METALLO-BETA-LACTAMASE SUPERFAMILY POTEIN"/>
    <property type="match status" value="1"/>
</dbReference>
<dbReference type="InterPro" id="IPR001279">
    <property type="entry name" value="Metallo-B-lactamas"/>
</dbReference>
<name>A0A1H8YP98_9PSEU</name>
<dbReference type="Gene3D" id="1.10.10.10">
    <property type="entry name" value="Winged helix-like DNA-binding domain superfamily/Winged helix DNA-binding domain"/>
    <property type="match status" value="1"/>
</dbReference>
<accession>A0A1H8YP98</accession>
<dbReference type="Pfam" id="PF00753">
    <property type="entry name" value="Lactamase_B"/>
    <property type="match status" value="1"/>
</dbReference>
<dbReference type="OrthoDB" id="2971563at2"/>
<dbReference type="SMART" id="SM00849">
    <property type="entry name" value="Lactamase_B"/>
    <property type="match status" value="1"/>
</dbReference>